<dbReference type="Proteomes" id="UP001054837">
    <property type="component" value="Unassembled WGS sequence"/>
</dbReference>
<dbReference type="PROSITE" id="PS51162">
    <property type="entry name" value="THYROGLOBULIN_1_2"/>
    <property type="match status" value="1"/>
</dbReference>
<evidence type="ECO:0000256" key="4">
    <source>
        <dbReference type="ARBA" id="ARBA00023157"/>
    </source>
</evidence>
<comment type="caution">
    <text evidence="5">Lacks conserved residue(s) required for the propagation of feature annotation.</text>
</comment>
<evidence type="ECO:0000256" key="3">
    <source>
        <dbReference type="ARBA" id="ARBA00022737"/>
    </source>
</evidence>
<keyword evidence="8" id="KW-1185">Reference proteome</keyword>
<dbReference type="InterPro" id="IPR051950">
    <property type="entry name" value="Dev_reg/Prot_inhib"/>
</dbReference>
<dbReference type="SUPFAM" id="SSF57610">
    <property type="entry name" value="Thyroglobulin type-1 domain"/>
    <property type="match status" value="2"/>
</dbReference>
<dbReference type="GO" id="GO:0035592">
    <property type="term" value="P:establishment of protein localization to extracellular region"/>
    <property type="evidence" value="ECO:0007669"/>
    <property type="project" value="TreeGrafter"/>
</dbReference>
<dbReference type="EMBL" id="BPLQ01001960">
    <property type="protein sequence ID" value="GIX87066.1"/>
    <property type="molecule type" value="Genomic_DNA"/>
</dbReference>
<accession>A0AAV4NT21</accession>
<feature type="disulfide bond" evidence="5">
    <location>
        <begin position="119"/>
        <end position="126"/>
    </location>
</feature>
<evidence type="ECO:0000313" key="8">
    <source>
        <dbReference type="Proteomes" id="UP001054837"/>
    </source>
</evidence>
<comment type="subcellular location">
    <subcellularLocation>
        <location evidence="1">Secreted</location>
    </subcellularLocation>
</comment>
<dbReference type="GO" id="GO:0005615">
    <property type="term" value="C:extracellular space"/>
    <property type="evidence" value="ECO:0007669"/>
    <property type="project" value="TreeGrafter"/>
</dbReference>
<keyword evidence="2" id="KW-0964">Secreted</keyword>
<evidence type="ECO:0000256" key="2">
    <source>
        <dbReference type="ARBA" id="ARBA00022525"/>
    </source>
</evidence>
<organism evidence="7 8">
    <name type="scientific">Caerostris darwini</name>
    <dbReference type="NCBI Taxonomy" id="1538125"/>
    <lineage>
        <taxon>Eukaryota</taxon>
        <taxon>Metazoa</taxon>
        <taxon>Ecdysozoa</taxon>
        <taxon>Arthropoda</taxon>
        <taxon>Chelicerata</taxon>
        <taxon>Arachnida</taxon>
        <taxon>Araneae</taxon>
        <taxon>Araneomorphae</taxon>
        <taxon>Entelegynae</taxon>
        <taxon>Araneoidea</taxon>
        <taxon>Araneidae</taxon>
        <taxon>Caerostris</taxon>
    </lineage>
</organism>
<name>A0AAV4NT21_9ARAC</name>
<feature type="domain" description="Thyroglobulin type-1" evidence="6">
    <location>
        <begin position="87"/>
        <end position="148"/>
    </location>
</feature>
<dbReference type="AlphaFoldDB" id="A0AAV4NT21"/>
<evidence type="ECO:0000259" key="6">
    <source>
        <dbReference type="PROSITE" id="PS51162"/>
    </source>
</evidence>
<evidence type="ECO:0000256" key="5">
    <source>
        <dbReference type="PROSITE-ProRule" id="PRU00500"/>
    </source>
</evidence>
<comment type="caution">
    <text evidence="7">The sequence shown here is derived from an EMBL/GenBank/DDBJ whole genome shotgun (WGS) entry which is preliminary data.</text>
</comment>
<dbReference type="PANTHER" id="PTHR12352:SF25">
    <property type="entry name" value="SPARC_OSTEONECTIN, CWCV AND KAZAL LIKE DOMAINS PROTEOGLYCAN 1"/>
    <property type="match status" value="1"/>
</dbReference>
<gene>
    <name evidence="7" type="primary">AVEN_21108_1</name>
    <name evidence="7" type="ORF">CDAR_317251</name>
</gene>
<proteinExistence type="predicted"/>
<evidence type="ECO:0000313" key="7">
    <source>
        <dbReference type="EMBL" id="GIX87066.1"/>
    </source>
</evidence>
<feature type="disulfide bond" evidence="5">
    <location>
        <begin position="128"/>
        <end position="148"/>
    </location>
</feature>
<dbReference type="CDD" id="cd00191">
    <property type="entry name" value="TY"/>
    <property type="match status" value="1"/>
</dbReference>
<keyword evidence="4 5" id="KW-1015">Disulfide bond</keyword>
<dbReference type="PANTHER" id="PTHR12352">
    <property type="entry name" value="SECRETED MODULAR CALCIUM-BINDING PROTEIN"/>
    <property type="match status" value="1"/>
</dbReference>
<dbReference type="InterPro" id="IPR000716">
    <property type="entry name" value="Thyroglobulin_1"/>
</dbReference>
<sequence length="233" mass="26577">MRSFNLRYETQYEFMRTRVITHIRSRGYFTEKCERIHNACALGYVDAVQPFQLLNQVKFRSEKSTEMKLLFCFLIATSYCLVEILAKSECEENQKKALTRKEKWIPKCTESGKFEALQCYENTSECMCLRPDGTRVVEPSTKVKSCTCHIHKDNVDNKRLIGAWKPRCEEDGSYQKKQCSGSTGSCCCQGYSFFTIVFVFHSTQLNNEVLHPCPGGVLLLGGGLCPDRVPGEA</sequence>
<dbReference type="Pfam" id="PF00086">
    <property type="entry name" value="Thyroglobulin_1"/>
    <property type="match status" value="2"/>
</dbReference>
<dbReference type="Gene3D" id="4.10.800.10">
    <property type="entry name" value="Thyroglobulin type-1"/>
    <property type="match status" value="2"/>
</dbReference>
<reference evidence="7 8" key="1">
    <citation type="submission" date="2021-06" db="EMBL/GenBank/DDBJ databases">
        <title>Caerostris darwini draft genome.</title>
        <authorList>
            <person name="Kono N."/>
            <person name="Arakawa K."/>
        </authorList>
    </citation>
    <scope>NUCLEOTIDE SEQUENCE [LARGE SCALE GENOMIC DNA]</scope>
</reference>
<protein>
    <submittedName>
        <fullName evidence="7">Thyroglobulin type-1 domain-containing protein</fullName>
    </submittedName>
</protein>
<dbReference type="InterPro" id="IPR036857">
    <property type="entry name" value="Thyroglobulin_1_sf"/>
</dbReference>
<evidence type="ECO:0000256" key="1">
    <source>
        <dbReference type="ARBA" id="ARBA00004613"/>
    </source>
</evidence>
<keyword evidence="3" id="KW-0677">Repeat</keyword>